<organism evidence="2 3">
    <name type="scientific">Sphingobium indicum BiD32</name>
    <dbReference type="NCBI Taxonomy" id="1301087"/>
    <lineage>
        <taxon>Bacteria</taxon>
        <taxon>Pseudomonadati</taxon>
        <taxon>Pseudomonadota</taxon>
        <taxon>Alphaproteobacteria</taxon>
        <taxon>Sphingomonadales</taxon>
        <taxon>Sphingomonadaceae</taxon>
        <taxon>Sphingobium</taxon>
    </lineage>
</organism>
<feature type="region of interest" description="Disordered" evidence="1">
    <location>
        <begin position="22"/>
        <end position="63"/>
    </location>
</feature>
<accession>N1MUZ9</accession>
<keyword evidence="3" id="KW-1185">Reference proteome</keyword>
<evidence type="ECO:0000313" key="3">
    <source>
        <dbReference type="Proteomes" id="UP000013201"/>
    </source>
</evidence>
<evidence type="ECO:0000313" key="2">
    <source>
        <dbReference type="EMBL" id="CCW19452.1"/>
    </source>
</evidence>
<reference evidence="3" key="2">
    <citation type="submission" date="2013-04" db="EMBL/GenBank/DDBJ databases">
        <title>Bisphenol A degrading Sphingobium sp. strain BiD32.</title>
        <authorList>
            <person name="Nielsen J.L."/>
            <person name="Zhou N.A."/>
            <person name="Kjeldal H."/>
        </authorList>
    </citation>
    <scope>NUCLEOTIDE SEQUENCE [LARGE SCALE GENOMIC DNA]</scope>
    <source>
        <strain evidence="3">BiD32</strain>
    </source>
</reference>
<comment type="caution">
    <text evidence="2">The sequence shown here is derived from an EMBL/GenBank/DDBJ whole genome shotgun (WGS) entry which is preliminary data.</text>
</comment>
<protein>
    <submittedName>
        <fullName evidence="2">Uncharacterized protein</fullName>
    </submittedName>
</protein>
<reference evidence="2 3" key="1">
    <citation type="submission" date="2013-03" db="EMBL/GenBank/DDBJ databases">
        <authorList>
            <person name="Le V."/>
        </authorList>
    </citation>
    <scope>NUCLEOTIDE SEQUENCE [LARGE SCALE GENOMIC DNA]</scope>
    <source>
        <strain evidence="2 3">BiD32</strain>
    </source>
</reference>
<proteinExistence type="predicted"/>
<dbReference type="EMBL" id="CAVK010000198">
    <property type="protein sequence ID" value="CCW19452.1"/>
    <property type="molecule type" value="Genomic_DNA"/>
</dbReference>
<name>N1MUZ9_9SPHN</name>
<gene>
    <name evidence="2" type="ORF">EBBID32_38180</name>
</gene>
<evidence type="ECO:0000256" key="1">
    <source>
        <dbReference type="SAM" id="MobiDB-lite"/>
    </source>
</evidence>
<dbReference type="Proteomes" id="UP000013201">
    <property type="component" value="Unassembled WGS sequence"/>
</dbReference>
<dbReference type="AlphaFoldDB" id="N1MUZ9"/>
<sequence length="63" mass="7030">MGLWGGAIARSPILFRRMTATAPARFDRRHPASANDTPIDKAPNGADKQQDERHERAAKRHLP</sequence>